<reference evidence="7 8" key="1">
    <citation type="submission" date="2021-01" db="EMBL/GenBank/DDBJ databases">
        <title>Whole genome shotgun sequence of Actinoplanes deccanensis NBRC 13994.</title>
        <authorList>
            <person name="Komaki H."/>
            <person name="Tamura T."/>
        </authorList>
    </citation>
    <scope>NUCLEOTIDE SEQUENCE [LARGE SCALE GENOMIC DNA]</scope>
    <source>
        <strain evidence="7 8">NBRC 13994</strain>
    </source>
</reference>
<dbReference type="InterPro" id="IPR024370">
    <property type="entry name" value="PBP_domain"/>
</dbReference>
<evidence type="ECO:0000256" key="3">
    <source>
        <dbReference type="ARBA" id="ARBA00022592"/>
    </source>
</evidence>
<dbReference type="RefSeq" id="WP_239169596.1">
    <property type="nucleotide sequence ID" value="NZ_BAAABO010000062.1"/>
</dbReference>
<comment type="similarity">
    <text evidence="1 4">Belongs to the PstS family.</text>
</comment>
<keyword evidence="5" id="KW-0732">Signal</keyword>
<keyword evidence="3 4" id="KW-0592">Phosphate transport</keyword>
<dbReference type="Gene3D" id="3.40.190.10">
    <property type="entry name" value="Periplasmic binding protein-like II"/>
    <property type="match status" value="2"/>
</dbReference>
<dbReference type="Pfam" id="PF12849">
    <property type="entry name" value="PBP_like_2"/>
    <property type="match status" value="1"/>
</dbReference>
<feature type="chain" id="PRO_5047400475" description="Phosphate-binding protein" evidence="5">
    <location>
        <begin position="33"/>
        <end position="356"/>
    </location>
</feature>
<feature type="signal peptide" evidence="5">
    <location>
        <begin position="1"/>
        <end position="32"/>
    </location>
</feature>
<protein>
    <recommendedName>
        <fullName evidence="4">Phosphate-binding protein</fullName>
    </recommendedName>
</protein>
<sequence>MKRHLSRRAGLLLGLGLLLAAAACDVPRAADAADPIACADGSLIAQGSSAQATAVSTWIKNYQVACPGASIAYASMGSGAGLRAFYGGRGDFAGSDSPIAGADVAKAAARCSSGPAIHLPMVVGPIALAYNVAGVDELRLAPATIAALFTGKIKSWDDARIKKDNPGLTLPSTPVRTVHRADSSGTTDNFTRFLDATAGAGWTFPSGSAWPAPGGVAQSGSNRVVSAIESTDGAIGYVEASYARFHNLPTARVGNAAGDFVPLTDEAAARTVAAARLTGTGNDLKIQIDYGTKDAAAYPLVLVTYEIVCRTGSPALLKSFLTYAASAAGQQAATRLGYAPLPEDLRAKVATAVGSL</sequence>
<dbReference type="Proteomes" id="UP000609879">
    <property type="component" value="Unassembled WGS sequence"/>
</dbReference>
<dbReference type="PIRSF" id="PIRSF002756">
    <property type="entry name" value="PstS"/>
    <property type="match status" value="1"/>
</dbReference>
<keyword evidence="2 4" id="KW-0813">Transport</keyword>
<evidence type="ECO:0000256" key="5">
    <source>
        <dbReference type="SAM" id="SignalP"/>
    </source>
</evidence>
<organism evidence="7 8">
    <name type="scientific">Paractinoplanes deccanensis</name>
    <dbReference type="NCBI Taxonomy" id="113561"/>
    <lineage>
        <taxon>Bacteria</taxon>
        <taxon>Bacillati</taxon>
        <taxon>Actinomycetota</taxon>
        <taxon>Actinomycetes</taxon>
        <taxon>Micromonosporales</taxon>
        <taxon>Micromonosporaceae</taxon>
        <taxon>Paractinoplanes</taxon>
    </lineage>
</organism>
<dbReference type="CDD" id="cd13565">
    <property type="entry name" value="PBP2_PstS"/>
    <property type="match status" value="1"/>
</dbReference>
<dbReference type="InterPro" id="IPR005673">
    <property type="entry name" value="ABC_phos-bd_PstS"/>
</dbReference>
<evidence type="ECO:0000256" key="4">
    <source>
        <dbReference type="PIRNR" id="PIRNR002756"/>
    </source>
</evidence>
<dbReference type="InterPro" id="IPR050962">
    <property type="entry name" value="Phosphate-bind_PstS"/>
</dbReference>
<comment type="caution">
    <text evidence="7">The sequence shown here is derived from an EMBL/GenBank/DDBJ whole genome shotgun (WGS) entry which is preliminary data.</text>
</comment>
<evidence type="ECO:0000256" key="2">
    <source>
        <dbReference type="ARBA" id="ARBA00022448"/>
    </source>
</evidence>
<gene>
    <name evidence="7" type="ORF">Ade02nite_94600</name>
</gene>
<evidence type="ECO:0000313" key="8">
    <source>
        <dbReference type="Proteomes" id="UP000609879"/>
    </source>
</evidence>
<proteinExistence type="inferred from homology"/>
<accession>A0ABQ3YLE4</accession>
<evidence type="ECO:0000256" key="1">
    <source>
        <dbReference type="ARBA" id="ARBA00008725"/>
    </source>
</evidence>
<dbReference type="PANTHER" id="PTHR42996:SF1">
    <property type="entry name" value="PHOSPHATE-BINDING PROTEIN PSTS"/>
    <property type="match status" value="1"/>
</dbReference>
<dbReference type="NCBIfam" id="TIGR00975">
    <property type="entry name" value="3a0107s03"/>
    <property type="match status" value="1"/>
</dbReference>
<dbReference type="SUPFAM" id="SSF53850">
    <property type="entry name" value="Periplasmic binding protein-like II"/>
    <property type="match status" value="1"/>
</dbReference>
<dbReference type="PROSITE" id="PS51257">
    <property type="entry name" value="PROKAR_LIPOPROTEIN"/>
    <property type="match status" value="1"/>
</dbReference>
<evidence type="ECO:0000313" key="7">
    <source>
        <dbReference type="EMBL" id="GID80819.1"/>
    </source>
</evidence>
<evidence type="ECO:0000259" key="6">
    <source>
        <dbReference type="Pfam" id="PF12849"/>
    </source>
</evidence>
<keyword evidence="8" id="KW-1185">Reference proteome</keyword>
<name>A0ABQ3YLE4_9ACTN</name>
<dbReference type="EMBL" id="BOMI01000208">
    <property type="protein sequence ID" value="GID80819.1"/>
    <property type="molecule type" value="Genomic_DNA"/>
</dbReference>
<dbReference type="PANTHER" id="PTHR42996">
    <property type="entry name" value="PHOSPHATE-BINDING PROTEIN PSTS"/>
    <property type="match status" value="1"/>
</dbReference>
<feature type="domain" description="PBP" evidence="6">
    <location>
        <begin position="35"/>
        <end position="327"/>
    </location>
</feature>